<accession>A0A7V4JP83</accession>
<dbReference type="GO" id="GO:0003729">
    <property type="term" value="F:mRNA binding"/>
    <property type="evidence" value="ECO:0007669"/>
    <property type="project" value="TreeGrafter"/>
</dbReference>
<evidence type="ECO:0000313" key="5">
    <source>
        <dbReference type="EMBL" id="HGU15204.1"/>
    </source>
</evidence>
<reference evidence="5" key="1">
    <citation type="journal article" date="2020" name="mSystems">
        <title>Genome- and Community-Level Interaction Insights into Carbon Utilization and Element Cycling Functions of Hydrothermarchaeota in Hydrothermal Sediment.</title>
        <authorList>
            <person name="Zhou Z."/>
            <person name="Liu Y."/>
            <person name="Xu W."/>
            <person name="Pan J."/>
            <person name="Luo Z.H."/>
            <person name="Li M."/>
        </authorList>
    </citation>
    <scope>NUCLEOTIDE SEQUENCE [LARGE SCALE GENOMIC DNA]</scope>
    <source>
        <strain evidence="5">SpSt-711</strain>
    </source>
</reference>
<feature type="domain" description="S1 motif" evidence="4">
    <location>
        <begin position="193"/>
        <end position="262"/>
    </location>
</feature>
<comment type="similarity">
    <text evidence="1">Belongs to the bacterial ribosomal protein bS1 family.</text>
</comment>
<evidence type="ECO:0000256" key="2">
    <source>
        <dbReference type="ARBA" id="ARBA00022980"/>
    </source>
</evidence>
<dbReference type="PANTHER" id="PTHR10724">
    <property type="entry name" value="30S RIBOSOMAL PROTEIN S1"/>
    <property type="match status" value="1"/>
</dbReference>
<name>A0A7V4JP83_9BACT</name>
<dbReference type="SUPFAM" id="SSF50249">
    <property type="entry name" value="Nucleic acid-binding proteins"/>
    <property type="match status" value="5"/>
</dbReference>
<dbReference type="PANTHER" id="PTHR10724:SF7">
    <property type="entry name" value="SMALL RIBOSOMAL SUBUNIT PROTEIN BS1C"/>
    <property type="match status" value="1"/>
</dbReference>
<dbReference type="PRINTS" id="PR00681">
    <property type="entry name" value="RIBOSOMALS1"/>
</dbReference>
<keyword evidence="3" id="KW-0687">Ribonucleoprotein</keyword>
<feature type="domain" description="S1 motif" evidence="4">
    <location>
        <begin position="279"/>
        <end position="348"/>
    </location>
</feature>
<sequence length="476" mass="55195">MNSWIQELEKHLHESLKDIKPGYIISGKIIKISEKFAFVDIGLKKEALLPIEEIKDRVGNFILSEGDEIEALVIGKDLQEGLYILSFKKLREKKLWEELKRAYKEKRPIEVKVLSLNKGGYEVEFGSLLKGFMPFSQAFFRDKPENLKSLIREKIKVEILEIKNESFIVSRKKILEKEYQEKKDLLIKKIKAGEPIEGIVKKKVEGGFLIGIEEILIGYLPYKELDWKKIDNPSEYLKIGERIKIKALNYDPVKEKIKFSIKALLPDPWENVSQKYKEGDMVKGKVTQIFDFGAFIELEPGIEGFIPAKEITWNKKIKINEILEKGDEVSALILAIKTPERKILLSLRKLQPDPWISASKNYQVGEIVEGVIEKFLPNGLLIELTPELTAFMPLKEFLKDLKAYKYKKELKELEGFKLGDKIKGKIINIDEEKRGIQISYLKYLEDLENKEIEDYKIKAKKTTFITFGELLKKKIN</sequence>
<feature type="domain" description="S1 motif" evidence="4">
    <location>
        <begin position="106"/>
        <end position="172"/>
    </location>
</feature>
<dbReference type="AlphaFoldDB" id="A0A7V4JP83"/>
<dbReference type="GO" id="GO:0022627">
    <property type="term" value="C:cytosolic small ribosomal subunit"/>
    <property type="evidence" value="ECO:0007669"/>
    <property type="project" value="TreeGrafter"/>
</dbReference>
<dbReference type="Pfam" id="PF00575">
    <property type="entry name" value="S1"/>
    <property type="match status" value="4"/>
</dbReference>
<dbReference type="GO" id="GO:0006412">
    <property type="term" value="P:translation"/>
    <property type="evidence" value="ECO:0007669"/>
    <property type="project" value="TreeGrafter"/>
</dbReference>
<feature type="domain" description="S1 motif" evidence="4">
    <location>
        <begin position="22"/>
        <end position="88"/>
    </location>
</feature>
<feature type="domain" description="S1 motif" evidence="4">
    <location>
        <begin position="365"/>
        <end position="441"/>
    </location>
</feature>
<evidence type="ECO:0000256" key="3">
    <source>
        <dbReference type="ARBA" id="ARBA00023274"/>
    </source>
</evidence>
<dbReference type="SMART" id="SM00316">
    <property type="entry name" value="S1"/>
    <property type="match status" value="5"/>
</dbReference>
<dbReference type="CDD" id="cd00164">
    <property type="entry name" value="S1_like"/>
    <property type="match status" value="1"/>
</dbReference>
<keyword evidence="2" id="KW-0689">Ribosomal protein</keyword>
<evidence type="ECO:0000259" key="4">
    <source>
        <dbReference type="PROSITE" id="PS50126"/>
    </source>
</evidence>
<dbReference type="PROSITE" id="PS50126">
    <property type="entry name" value="S1"/>
    <property type="match status" value="5"/>
</dbReference>
<dbReference type="EMBL" id="DTEI01000021">
    <property type="protein sequence ID" value="HGU15204.1"/>
    <property type="molecule type" value="Genomic_DNA"/>
</dbReference>
<gene>
    <name evidence="5" type="ORF">ENU91_00860</name>
</gene>
<organism evidence="5">
    <name type="scientific">Thermodesulfobacterium geofontis</name>
    <dbReference type="NCBI Taxonomy" id="1295609"/>
    <lineage>
        <taxon>Bacteria</taxon>
        <taxon>Pseudomonadati</taxon>
        <taxon>Thermodesulfobacteriota</taxon>
        <taxon>Thermodesulfobacteria</taxon>
        <taxon>Thermodesulfobacteriales</taxon>
        <taxon>Thermodesulfobacteriaceae</taxon>
        <taxon>Thermodesulfobacterium</taxon>
    </lineage>
</organism>
<dbReference type="Gene3D" id="2.40.50.140">
    <property type="entry name" value="Nucleic acid-binding proteins"/>
    <property type="match status" value="4"/>
</dbReference>
<comment type="caution">
    <text evidence="5">The sequence shown here is derived from an EMBL/GenBank/DDBJ whole genome shotgun (WGS) entry which is preliminary data.</text>
</comment>
<dbReference type="InterPro" id="IPR050437">
    <property type="entry name" value="Ribos_protein_bS1-like"/>
</dbReference>
<dbReference type="InterPro" id="IPR035104">
    <property type="entry name" value="Ribosomal_protein_S1-like"/>
</dbReference>
<dbReference type="InterPro" id="IPR003029">
    <property type="entry name" value="S1_domain"/>
</dbReference>
<evidence type="ECO:0000256" key="1">
    <source>
        <dbReference type="ARBA" id="ARBA00006767"/>
    </source>
</evidence>
<protein>
    <submittedName>
        <fullName evidence="5">S1 RNA-binding domain-containing protein</fullName>
    </submittedName>
</protein>
<dbReference type="GO" id="GO:0003735">
    <property type="term" value="F:structural constituent of ribosome"/>
    <property type="evidence" value="ECO:0007669"/>
    <property type="project" value="TreeGrafter"/>
</dbReference>
<proteinExistence type="inferred from homology"/>
<dbReference type="InterPro" id="IPR012340">
    <property type="entry name" value="NA-bd_OB-fold"/>
</dbReference>